<proteinExistence type="inferred from homology"/>
<dbReference type="SUPFAM" id="SSF52374">
    <property type="entry name" value="Nucleotidylyl transferase"/>
    <property type="match status" value="1"/>
</dbReference>
<dbReference type="PROSITE" id="PS50889">
    <property type="entry name" value="S4"/>
    <property type="match status" value="1"/>
</dbReference>
<evidence type="ECO:0000256" key="8">
    <source>
        <dbReference type="ARBA" id="ARBA00033323"/>
    </source>
</evidence>
<dbReference type="InterPro" id="IPR002307">
    <property type="entry name" value="Tyr-tRNA-ligase"/>
</dbReference>
<dbReference type="InterPro" id="IPR002305">
    <property type="entry name" value="aa-tRNA-synth_Ic"/>
</dbReference>
<name>A0AAV0T217_HYABA</name>
<dbReference type="Proteomes" id="UP001162031">
    <property type="component" value="Unassembled WGS sequence"/>
</dbReference>
<evidence type="ECO:0000313" key="14">
    <source>
        <dbReference type="Proteomes" id="UP001162031"/>
    </source>
</evidence>
<dbReference type="InterPro" id="IPR024088">
    <property type="entry name" value="Tyr-tRNA-ligase_bac-type"/>
</dbReference>
<dbReference type="GO" id="GO:0005739">
    <property type="term" value="C:mitochondrion"/>
    <property type="evidence" value="ECO:0007669"/>
    <property type="project" value="TreeGrafter"/>
</dbReference>
<evidence type="ECO:0000256" key="4">
    <source>
        <dbReference type="ARBA" id="ARBA00022840"/>
    </source>
</evidence>
<dbReference type="Gene3D" id="3.10.290.10">
    <property type="entry name" value="RNA-binding S4 domain"/>
    <property type="match status" value="1"/>
</dbReference>
<dbReference type="EMBL" id="CANTFL010000090">
    <property type="protein sequence ID" value="CAI5713171.1"/>
    <property type="molecule type" value="Genomic_DNA"/>
</dbReference>
<sequence>MSRALAALHQRGMLFALTHADAGRVMDRLLRRQGAPSVYCGFDPTADSLHLGNLLQAIALRHFQRAGMRPILLVGGATGMIGDPSGKSDARVLLSDETVQQNARQLFAQGLSAVLDFDDPETGAVVCNNAEWHNHMSAVTWMRDIGRHFRVNAMLQRDSVKTRLETAQGISFLEFSYQLFQAYDFLHLYRHYGCVAQIGGSDQWGNIASGIELVRKSTGKEVFGATLTLLTTATGEKYGKSAGNAVWLSADKTSVFDFYQFFLRSDDRDIKKLLQSFTFREMDEIRDIVAEHEKAPEKRAAQKVLAEDVTAMLHGQAGLKAALDATKVLFGKKSGCLTADEVLRMAGDAPLTVVSRADVLNHSIVDLAVRVGAAQSKAMCRRLIKGGGVYLNNGRVESDTLRVEPSHLLDDKVLVVRIGRRNNFIVQVQ</sequence>
<evidence type="ECO:0000256" key="6">
    <source>
        <dbReference type="ARBA" id="ARBA00022917"/>
    </source>
</evidence>
<dbReference type="CDD" id="cd00165">
    <property type="entry name" value="S4"/>
    <property type="match status" value="1"/>
</dbReference>
<keyword evidence="14" id="KW-1185">Reference proteome</keyword>
<dbReference type="Pfam" id="PF00579">
    <property type="entry name" value="tRNA-synt_1b"/>
    <property type="match status" value="1"/>
</dbReference>
<comment type="caution">
    <text evidence="13">The sequence shown here is derived from an EMBL/GenBank/DDBJ whole genome shotgun (WGS) entry which is preliminary data.</text>
</comment>
<comment type="catalytic activity">
    <reaction evidence="9 11">
        <text>tRNA(Tyr) + L-tyrosine + ATP = L-tyrosyl-tRNA(Tyr) + AMP + diphosphate + H(+)</text>
        <dbReference type="Rhea" id="RHEA:10220"/>
        <dbReference type="Rhea" id="RHEA-COMP:9706"/>
        <dbReference type="Rhea" id="RHEA-COMP:9707"/>
        <dbReference type="ChEBI" id="CHEBI:15378"/>
        <dbReference type="ChEBI" id="CHEBI:30616"/>
        <dbReference type="ChEBI" id="CHEBI:33019"/>
        <dbReference type="ChEBI" id="CHEBI:58315"/>
        <dbReference type="ChEBI" id="CHEBI:78442"/>
        <dbReference type="ChEBI" id="CHEBI:78536"/>
        <dbReference type="ChEBI" id="CHEBI:456215"/>
        <dbReference type="EC" id="6.1.1.1"/>
    </reaction>
</comment>
<keyword evidence="3 11" id="KW-0547">Nucleotide-binding</keyword>
<evidence type="ECO:0000256" key="1">
    <source>
        <dbReference type="ARBA" id="ARBA00013160"/>
    </source>
</evidence>
<dbReference type="HAMAP" id="MF_02006">
    <property type="entry name" value="Tyr_tRNA_synth_type1"/>
    <property type="match status" value="1"/>
</dbReference>
<dbReference type="GO" id="GO:0004831">
    <property type="term" value="F:tyrosine-tRNA ligase activity"/>
    <property type="evidence" value="ECO:0007669"/>
    <property type="project" value="UniProtKB-EC"/>
</dbReference>
<evidence type="ECO:0000256" key="5">
    <source>
        <dbReference type="ARBA" id="ARBA00022884"/>
    </source>
</evidence>
<dbReference type="PROSITE" id="PS00178">
    <property type="entry name" value="AA_TRNA_LIGASE_I"/>
    <property type="match status" value="1"/>
</dbReference>
<dbReference type="GO" id="GO:0006437">
    <property type="term" value="P:tyrosyl-tRNA aminoacylation"/>
    <property type="evidence" value="ECO:0007669"/>
    <property type="project" value="InterPro"/>
</dbReference>
<dbReference type="AlphaFoldDB" id="A0AAV0T217"/>
<keyword evidence="2 11" id="KW-0436">Ligase</keyword>
<dbReference type="EC" id="6.1.1.1" evidence="1 11"/>
<dbReference type="InterPro" id="IPR014729">
    <property type="entry name" value="Rossmann-like_a/b/a_fold"/>
</dbReference>
<dbReference type="CDD" id="cd00805">
    <property type="entry name" value="TyrRS_core"/>
    <property type="match status" value="1"/>
</dbReference>
<evidence type="ECO:0000259" key="12">
    <source>
        <dbReference type="Pfam" id="PF22421"/>
    </source>
</evidence>
<evidence type="ECO:0000313" key="13">
    <source>
        <dbReference type="EMBL" id="CAI5713171.1"/>
    </source>
</evidence>
<evidence type="ECO:0000256" key="7">
    <source>
        <dbReference type="ARBA" id="ARBA00023146"/>
    </source>
</evidence>
<dbReference type="FunFam" id="3.10.290.10:FF:000014">
    <property type="entry name" value="Tyrosine--tRNA ligase"/>
    <property type="match status" value="1"/>
</dbReference>
<feature type="domain" description="Tyrosine--tRNA ligase SYY-like C-terminal" evidence="12">
    <location>
        <begin position="361"/>
        <end position="426"/>
    </location>
</feature>
<evidence type="ECO:0000256" key="3">
    <source>
        <dbReference type="ARBA" id="ARBA00022741"/>
    </source>
</evidence>
<dbReference type="GO" id="GO:0005829">
    <property type="term" value="C:cytosol"/>
    <property type="evidence" value="ECO:0007669"/>
    <property type="project" value="TreeGrafter"/>
</dbReference>
<dbReference type="PANTHER" id="PTHR11766:SF0">
    <property type="entry name" value="TYROSINE--TRNA LIGASE, MITOCHONDRIAL"/>
    <property type="match status" value="1"/>
</dbReference>
<evidence type="ECO:0000256" key="9">
    <source>
        <dbReference type="ARBA" id="ARBA00048248"/>
    </source>
</evidence>
<comment type="similarity">
    <text evidence="11">Belongs to the class-I aminoacyl-tRNA synthetase family.</text>
</comment>
<keyword evidence="5 10" id="KW-0694">RNA-binding</keyword>
<dbReference type="InterPro" id="IPR001412">
    <property type="entry name" value="aa-tRNA-synth_I_CS"/>
</dbReference>
<protein>
    <recommendedName>
        <fullName evidence="1 11">Tyrosine--tRNA ligase</fullName>
        <ecNumber evidence="1 11">6.1.1.1</ecNumber>
    </recommendedName>
    <alternativeName>
        <fullName evidence="8 11">Tyrosyl-tRNA synthetase</fullName>
    </alternativeName>
</protein>
<keyword evidence="4 11" id="KW-0067">ATP-binding</keyword>
<accession>A0AAV0T217</accession>
<dbReference type="Gene3D" id="3.40.50.620">
    <property type="entry name" value="HUPs"/>
    <property type="match status" value="1"/>
</dbReference>
<keyword evidence="7 11" id="KW-0030">Aminoacyl-tRNA synthetase</keyword>
<dbReference type="InterPro" id="IPR024107">
    <property type="entry name" value="Tyr-tRNA-ligase_bac_1"/>
</dbReference>
<keyword evidence="6 11" id="KW-0648">Protein biosynthesis</keyword>
<dbReference type="InterPro" id="IPR036986">
    <property type="entry name" value="S4_RNA-bd_sf"/>
</dbReference>
<dbReference type="NCBIfam" id="TIGR00234">
    <property type="entry name" value="tyrS"/>
    <property type="match status" value="1"/>
</dbReference>
<dbReference type="Pfam" id="PF22421">
    <property type="entry name" value="SYY_C-terminal"/>
    <property type="match status" value="1"/>
</dbReference>
<dbReference type="FunFam" id="1.10.240.10:FF:000001">
    <property type="entry name" value="Tyrosine--tRNA ligase"/>
    <property type="match status" value="1"/>
</dbReference>
<gene>
    <name evidence="13" type="ORF">HBR001_LOCUS990</name>
</gene>
<evidence type="ECO:0000256" key="2">
    <source>
        <dbReference type="ARBA" id="ARBA00022598"/>
    </source>
</evidence>
<evidence type="ECO:0000256" key="10">
    <source>
        <dbReference type="PROSITE-ProRule" id="PRU00182"/>
    </source>
</evidence>
<dbReference type="Gene3D" id="1.10.240.10">
    <property type="entry name" value="Tyrosyl-Transfer RNA Synthetase"/>
    <property type="match status" value="1"/>
</dbReference>
<dbReference type="SUPFAM" id="SSF55174">
    <property type="entry name" value="Alpha-L RNA-binding motif"/>
    <property type="match status" value="1"/>
</dbReference>
<dbReference type="PANTHER" id="PTHR11766">
    <property type="entry name" value="TYROSYL-TRNA SYNTHETASE"/>
    <property type="match status" value="1"/>
</dbReference>
<evidence type="ECO:0000256" key="11">
    <source>
        <dbReference type="RuleBase" id="RU361234"/>
    </source>
</evidence>
<dbReference type="GO" id="GO:0005524">
    <property type="term" value="F:ATP binding"/>
    <property type="evidence" value="ECO:0007669"/>
    <property type="project" value="UniProtKB-KW"/>
</dbReference>
<dbReference type="InterPro" id="IPR054608">
    <property type="entry name" value="SYY-like_C"/>
</dbReference>
<reference evidence="13" key="1">
    <citation type="submission" date="2022-12" db="EMBL/GenBank/DDBJ databases">
        <authorList>
            <person name="Webb A."/>
        </authorList>
    </citation>
    <scope>NUCLEOTIDE SEQUENCE</scope>
    <source>
        <strain evidence="13">Hp1</strain>
    </source>
</reference>
<organism evidence="13 14">
    <name type="scientific">Hyaloperonospora brassicae</name>
    <name type="common">Brassica downy mildew</name>
    <name type="synonym">Peronospora brassicae</name>
    <dbReference type="NCBI Taxonomy" id="162125"/>
    <lineage>
        <taxon>Eukaryota</taxon>
        <taxon>Sar</taxon>
        <taxon>Stramenopiles</taxon>
        <taxon>Oomycota</taxon>
        <taxon>Peronosporomycetes</taxon>
        <taxon>Peronosporales</taxon>
        <taxon>Peronosporaceae</taxon>
        <taxon>Hyaloperonospora</taxon>
    </lineage>
</organism>
<dbReference type="GO" id="GO:0003723">
    <property type="term" value="F:RNA binding"/>
    <property type="evidence" value="ECO:0007669"/>
    <property type="project" value="UniProtKB-KW"/>
</dbReference>
<dbReference type="PRINTS" id="PR01040">
    <property type="entry name" value="TRNASYNTHTYR"/>
</dbReference>